<proteinExistence type="inferred from homology"/>
<keyword evidence="3" id="KW-1185">Reference proteome</keyword>
<keyword evidence="2" id="KW-0418">Kinase</keyword>
<evidence type="ECO:0000313" key="3">
    <source>
        <dbReference type="Proteomes" id="UP000244978"/>
    </source>
</evidence>
<reference evidence="3" key="1">
    <citation type="submission" date="2018-04" db="EMBL/GenBank/DDBJ databases">
        <authorList>
            <person name="Liu S."/>
            <person name="Wang Z."/>
            <person name="Li J."/>
        </authorList>
    </citation>
    <scope>NUCLEOTIDE SEQUENCE [LARGE SCALE GENOMIC DNA]</scope>
    <source>
        <strain evidence="3">S1194</strain>
    </source>
</reference>
<name>A0A2U1SXM3_9MICO</name>
<comment type="similarity">
    <text evidence="1">Belongs to the ROK (NagC/XylR) family.</text>
</comment>
<comment type="caution">
    <text evidence="2">The sequence shown here is derived from an EMBL/GenBank/DDBJ whole genome shotgun (WGS) entry which is preliminary data.</text>
</comment>
<gene>
    <name evidence="2" type="ORF">DF220_12995</name>
</gene>
<dbReference type="SUPFAM" id="SSF53067">
    <property type="entry name" value="Actin-like ATPase domain"/>
    <property type="match status" value="1"/>
</dbReference>
<sequence length="304" mass="30624">MTLAFALDFGGTKVESALVDSHGKVVAASRFRAPTGRQATSDQLAAAVDRVTASTLASVPPGEHIIGAGIGCAGPIEASAGLVSPLNVPAWRRYPLREHLHQLVRDVPVRLQLDGLCITIAEHWVGAAVGVDNVMGMIVSTGVGGGLILDGRPIVGQSGNAGHIGHIEVGGFDDPCLCGGTGCLEAIASGPSTVAWAQTNGWHGSTGEELAASYAMGDPVAAAAVTRCGTALGHAIASATALTDLDLVTIGGGFSQVTPDLFGHIRAAIDQRAGWDFVTAVRVVPTGLSGDGPLIGAAALIHTA</sequence>
<keyword evidence="2" id="KW-0808">Transferase</keyword>
<evidence type="ECO:0000313" key="2">
    <source>
        <dbReference type="EMBL" id="PWB96391.1"/>
    </source>
</evidence>
<dbReference type="AlphaFoldDB" id="A0A2U1SXM3"/>
<dbReference type="Gene3D" id="3.30.420.40">
    <property type="match status" value="2"/>
</dbReference>
<evidence type="ECO:0000256" key="1">
    <source>
        <dbReference type="ARBA" id="ARBA00006479"/>
    </source>
</evidence>
<accession>A0A2U1SXM3</accession>
<organism evidence="2 3">
    <name type="scientific">Homoserinimonas hongtaonis</name>
    <dbReference type="NCBI Taxonomy" id="2079791"/>
    <lineage>
        <taxon>Bacteria</taxon>
        <taxon>Bacillati</taxon>
        <taxon>Actinomycetota</taxon>
        <taxon>Actinomycetes</taxon>
        <taxon>Micrococcales</taxon>
        <taxon>Microbacteriaceae</taxon>
        <taxon>Homoserinimonas</taxon>
    </lineage>
</organism>
<protein>
    <submittedName>
        <fullName evidence="2">Sugar kinase</fullName>
    </submittedName>
</protein>
<dbReference type="InterPro" id="IPR000600">
    <property type="entry name" value="ROK"/>
</dbReference>
<dbReference type="InterPro" id="IPR043129">
    <property type="entry name" value="ATPase_NBD"/>
</dbReference>
<dbReference type="PANTHER" id="PTHR18964:SF169">
    <property type="entry name" value="N-ACETYLMANNOSAMINE KINASE"/>
    <property type="match status" value="1"/>
</dbReference>
<dbReference type="PANTHER" id="PTHR18964">
    <property type="entry name" value="ROK (REPRESSOR, ORF, KINASE) FAMILY"/>
    <property type="match status" value="1"/>
</dbReference>
<dbReference type="Pfam" id="PF00480">
    <property type="entry name" value="ROK"/>
    <property type="match status" value="1"/>
</dbReference>
<dbReference type="PROSITE" id="PS01125">
    <property type="entry name" value="ROK"/>
    <property type="match status" value="1"/>
</dbReference>
<dbReference type="InterPro" id="IPR049874">
    <property type="entry name" value="ROK_cs"/>
</dbReference>
<dbReference type="EMBL" id="QEEX01000002">
    <property type="protein sequence ID" value="PWB96391.1"/>
    <property type="molecule type" value="Genomic_DNA"/>
</dbReference>
<dbReference type="Proteomes" id="UP000244978">
    <property type="component" value="Unassembled WGS sequence"/>
</dbReference>
<dbReference type="GO" id="GO:0016301">
    <property type="term" value="F:kinase activity"/>
    <property type="evidence" value="ECO:0007669"/>
    <property type="project" value="UniProtKB-KW"/>
</dbReference>